<dbReference type="PANTHER" id="PTHR47447">
    <property type="entry name" value="OS03G0856100 PROTEIN"/>
    <property type="match status" value="1"/>
</dbReference>
<name>A0A3M2RV20_9HYPO</name>
<evidence type="ECO:0008006" key="4">
    <source>
        <dbReference type="Google" id="ProtNLM"/>
    </source>
</evidence>
<dbReference type="AlphaFoldDB" id="A0A3M2RV20"/>
<organism evidence="2 3">
    <name type="scientific">Fusarium kuroshium</name>
    <dbReference type="NCBI Taxonomy" id="2010991"/>
    <lineage>
        <taxon>Eukaryota</taxon>
        <taxon>Fungi</taxon>
        <taxon>Dikarya</taxon>
        <taxon>Ascomycota</taxon>
        <taxon>Pezizomycotina</taxon>
        <taxon>Sordariomycetes</taxon>
        <taxon>Hypocreomycetidae</taxon>
        <taxon>Hypocreales</taxon>
        <taxon>Nectriaceae</taxon>
        <taxon>Fusarium</taxon>
        <taxon>Fusarium solani species complex</taxon>
    </lineage>
</organism>
<dbReference type="STRING" id="2010991.A0A3M2RV20"/>
<accession>A0A3M2RV20</accession>
<gene>
    <name evidence="2" type="ORF">CDV36_011245</name>
</gene>
<dbReference type="InterPro" id="IPR011990">
    <property type="entry name" value="TPR-like_helical_dom_sf"/>
</dbReference>
<dbReference type="OrthoDB" id="185373at2759"/>
<keyword evidence="3" id="KW-1185">Reference proteome</keyword>
<dbReference type="EMBL" id="NKUJ01000254">
    <property type="protein sequence ID" value="RMJ09143.1"/>
    <property type="molecule type" value="Genomic_DNA"/>
</dbReference>
<protein>
    <recommendedName>
        <fullName evidence="4">Complex I intermediate-associated protein 84, mitochondrial</fullName>
    </recommendedName>
</protein>
<proteinExistence type="predicted"/>
<keyword evidence="1" id="KW-0677">Repeat</keyword>
<sequence>MRAQLARHARRVLVQQARCPSFALYSTPLRRTLPPRSINNGHSRRYIFDGLFSKAPREVRQPEFEPGWMKIMVWRSRMLDNLRPPPTEELVQAWRSFFDGKMSSRRPLNGTQAMQCRRLLDYLVEQRETSPESKPKLERSDIVKALDALAQLRPRERTQDHLEFARSIWSTLCSNNMDEAKWAPTGAKWPQYLSILCAFGGSEEALDLLRAHWTEVVKRSDTFKRTPFLSVAQALASDGHEEKLLELAKYAEENGIPYGKRLQNIIVSFFIQRNRPAEVKAWFEKKISSQQRSFEIYPQLAHFAARHGLKDWAVPFFLELGSGLNGQKTEKKYWDALFQGILILGRGLKEVEVMMSNMEKISNGVLKADTSTINGLLRAAIEMGDSALVDEILPLAKASGRELNGESHLILMKMHLLSGYLPGVQAAYKKVTHFEPWHAEPDLWWEFSQLFNEYLVALCAQKTPDYKLIAEMLESSEETQVLLDPETVSTLCIRFLENEQHFEVMDVLSVHAFHYSAAERAVIQDALVNFCVNEPSTSRAWTGYQLLRQFFQDLSFERRVKLMEAFFERKRPDMASHVFGHMRQHRNNDYHPKRETYISCFQGLSQSPDPEALEIVYNMLKMDTTVEPDTRLYTSLILAHAANDRSLQALDFWQLIASSPEGPTYASLEAIFWALERSPRGSKKAHTIWKQLETLDVEIPPQVYNAYLGAMAGSGELEKMEAMITEMRSRTSSEPDDMTLGIAFNALPGQAMQEAFKKWAKAQYPEAWEDLEKRGKRLNMDSLCQFKLNRVLKA</sequence>
<comment type="caution">
    <text evidence="2">The sequence shown here is derived from an EMBL/GenBank/DDBJ whole genome shotgun (WGS) entry which is preliminary data.</text>
</comment>
<evidence type="ECO:0000313" key="3">
    <source>
        <dbReference type="Proteomes" id="UP000277212"/>
    </source>
</evidence>
<evidence type="ECO:0000313" key="2">
    <source>
        <dbReference type="EMBL" id="RMJ09143.1"/>
    </source>
</evidence>
<dbReference type="Gene3D" id="1.25.40.10">
    <property type="entry name" value="Tetratricopeptide repeat domain"/>
    <property type="match status" value="1"/>
</dbReference>
<dbReference type="Proteomes" id="UP000277212">
    <property type="component" value="Unassembled WGS sequence"/>
</dbReference>
<dbReference type="PANTHER" id="PTHR47447:SF17">
    <property type="entry name" value="OS12G0638900 PROTEIN"/>
    <property type="match status" value="1"/>
</dbReference>
<reference evidence="2 3" key="1">
    <citation type="submission" date="2017-06" db="EMBL/GenBank/DDBJ databases">
        <title>Comparative genomic analysis of Ambrosia Fusariam Clade fungi.</title>
        <authorList>
            <person name="Stajich J.E."/>
            <person name="Carrillo J."/>
            <person name="Kijimoto T."/>
            <person name="Eskalen A."/>
            <person name="O'Donnell K."/>
            <person name="Kasson M."/>
        </authorList>
    </citation>
    <scope>NUCLEOTIDE SEQUENCE [LARGE SCALE GENOMIC DNA]</scope>
    <source>
        <strain evidence="2">UCR3666</strain>
    </source>
</reference>
<evidence type="ECO:0000256" key="1">
    <source>
        <dbReference type="ARBA" id="ARBA00022737"/>
    </source>
</evidence>